<evidence type="ECO:0000313" key="2">
    <source>
        <dbReference type="EMBL" id="OJA09940.1"/>
    </source>
</evidence>
<sequence length="107" mass="12302">MTSPKHSSRPVFVILLLACLFLLASASPIVQLPRDNDVIIDFRDGVDSDLVSELLHVLYILKQGNAKQRVYRCAVMEETGQQVRWGYKLDTWVDELHETNEDSCRFH</sequence>
<keyword evidence="1" id="KW-0732">Signal</keyword>
<organism evidence="2 3">
    <name type="scientific">Rhizopogon vesiculosus</name>
    <dbReference type="NCBI Taxonomy" id="180088"/>
    <lineage>
        <taxon>Eukaryota</taxon>
        <taxon>Fungi</taxon>
        <taxon>Dikarya</taxon>
        <taxon>Basidiomycota</taxon>
        <taxon>Agaricomycotina</taxon>
        <taxon>Agaricomycetes</taxon>
        <taxon>Agaricomycetidae</taxon>
        <taxon>Boletales</taxon>
        <taxon>Suillineae</taxon>
        <taxon>Rhizopogonaceae</taxon>
        <taxon>Rhizopogon</taxon>
    </lineage>
</organism>
<protein>
    <submittedName>
        <fullName evidence="2">Uncharacterized protein</fullName>
    </submittedName>
</protein>
<evidence type="ECO:0000256" key="1">
    <source>
        <dbReference type="SAM" id="SignalP"/>
    </source>
</evidence>
<accession>A0A1J8QDV3</accession>
<feature type="chain" id="PRO_5012227685" evidence="1">
    <location>
        <begin position="27"/>
        <end position="107"/>
    </location>
</feature>
<evidence type="ECO:0000313" key="3">
    <source>
        <dbReference type="Proteomes" id="UP000183567"/>
    </source>
</evidence>
<proteinExistence type="predicted"/>
<dbReference type="EMBL" id="LVVM01005710">
    <property type="protein sequence ID" value="OJA09940.1"/>
    <property type="molecule type" value="Genomic_DNA"/>
</dbReference>
<name>A0A1J8QDV3_9AGAM</name>
<comment type="caution">
    <text evidence="2">The sequence shown here is derived from an EMBL/GenBank/DDBJ whole genome shotgun (WGS) entry which is preliminary data.</text>
</comment>
<gene>
    <name evidence="2" type="ORF">AZE42_10930</name>
</gene>
<feature type="signal peptide" evidence="1">
    <location>
        <begin position="1"/>
        <end position="26"/>
    </location>
</feature>
<dbReference type="AlphaFoldDB" id="A0A1J8QDV3"/>
<keyword evidence="3" id="KW-1185">Reference proteome</keyword>
<reference evidence="2 3" key="1">
    <citation type="submission" date="2016-03" db="EMBL/GenBank/DDBJ databases">
        <title>Comparative genomics of the ectomycorrhizal sister species Rhizopogon vinicolor and Rhizopogon vesiculosus (Basidiomycota: Boletales) reveals a divergence of the mating type B locus.</title>
        <authorList>
            <person name="Mujic A.B."/>
            <person name="Kuo A."/>
            <person name="Tritt A."/>
            <person name="Lipzen A."/>
            <person name="Chen C."/>
            <person name="Johnson J."/>
            <person name="Sharma A."/>
            <person name="Barry K."/>
            <person name="Grigoriev I.V."/>
            <person name="Spatafora J.W."/>
        </authorList>
    </citation>
    <scope>NUCLEOTIDE SEQUENCE [LARGE SCALE GENOMIC DNA]</scope>
    <source>
        <strain evidence="2 3">AM-OR11-056</strain>
    </source>
</reference>
<dbReference type="Proteomes" id="UP000183567">
    <property type="component" value="Unassembled WGS sequence"/>
</dbReference>